<evidence type="ECO:0000313" key="4">
    <source>
        <dbReference type="Proteomes" id="UP001515480"/>
    </source>
</evidence>
<feature type="region of interest" description="Disordered" evidence="1">
    <location>
        <begin position="161"/>
        <end position="180"/>
    </location>
</feature>
<evidence type="ECO:0000256" key="2">
    <source>
        <dbReference type="SAM" id="SignalP"/>
    </source>
</evidence>
<organism evidence="3 4">
    <name type="scientific">Prymnesium parvum</name>
    <name type="common">Toxic golden alga</name>
    <dbReference type="NCBI Taxonomy" id="97485"/>
    <lineage>
        <taxon>Eukaryota</taxon>
        <taxon>Haptista</taxon>
        <taxon>Haptophyta</taxon>
        <taxon>Prymnesiophyceae</taxon>
        <taxon>Prymnesiales</taxon>
        <taxon>Prymnesiaceae</taxon>
        <taxon>Prymnesium</taxon>
    </lineage>
</organism>
<comment type="caution">
    <text evidence="3">The sequence shown here is derived from an EMBL/GenBank/DDBJ whole genome shotgun (WGS) entry which is preliminary data.</text>
</comment>
<keyword evidence="4" id="KW-1185">Reference proteome</keyword>
<dbReference type="EMBL" id="JBGBPQ010000014">
    <property type="protein sequence ID" value="KAL1510914.1"/>
    <property type="molecule type" value="Genomic_DNA"/>
</dbReference>
<feature type="signal peptide" evidence="2">
    <location>
        <begin position="1"/>
        <end position="28"/>
    </location>
</feature>
<name>A0AB34J2I0_PRYPA</name>
<keyword evidence="2" id="KW-0732">Signal</keyword>
<sequence length="180" mass="19558">MYSLCWRLKPSRAFPLLLFLRRFTPALLAPFSASILLATPHPASYSTFDPPPGSAASLVFMGGAKRGFVETDELISLRNQLLGQLSIHLNQDPASLDDAISSSAKMPTLLELGLSSAACSALKGWVFHNLEAELTTFELLKTPMDQLLELIARARTRTIGLPELPAPQPRREQGNSASGQ</sequence>
<evidence type="ECO:0000313" key="3">
    <source>
        <dbReference type="EMBL" id="KAL1510914.1"/>
    </source>
</evidence>
<reference evidence="3 4" key="1">
    <citation type="journal article" date="2024" name="Science">
        <title>Giant polyketide synthase enzymes in the biosynthesis of giant marine polyether toxins.</title>
        <authorList>
            <person name="Fallon T.R."/>
            <person name="Shende V.V."/>
            <person name="Wierzbicki I.H."/>
            <person name="Pendleton A.L."/>
            <person name="Watervoot N.F."/>
            <person name="Auber R.P."/>
            <person name="Gonzalez D.J."/>
            <person name="Wisecaver J.H."/>
            <person name="Moore B.S."/>
        </authorList>
    </citation>
    <scope>NUCLEOTIDE SEQUENCE [LARGE SCALE GENOMIC DNA]</scope>
    <source>
        <strain evidence="3 4">12B1</strain>
    </source>
</reference>
<evidence type="ECO:0008006" key="5">
    <source>
        <dbReference type="Google" id="ProtNLM"/>
    </source>
</evidence>
<protein>
    <recommendedName>
        <fullName evidence="5">Carrier domain-containing protein</fullName>
    </recommendedName>
</protein>
<gene>
    <name evidence="3" type="ORF">AB1Y20_005743</name>
</gene>
<proteinExistence type="predicted"/>
<accession>A0AB34J2I0</accession>
<dbReference type="Proteomes" id="UP001515480">
    <property type="component" value="Unassembled WGS sequence"/>
</dbReference>
<feature type="chain" id="PRO_5044331601" description="Carrier domain-containing protein" evidence="2">
    <location>
        <begin position="29"/>
        <end position="180"/>
    </location>
</feature>
<evidence type="ECO:0000256" key="1">
    <source>
        <dbReference type="SAM" id="MobiDB-lite"/>
    </source>
</evidence>
<dbReference type="AlphaFoldDB" id="A0AB34J2I0"/>